<organism evidence="4">
    <name type="scientific">Ceratitis capitata</name>
    <name type="common">Mediterranean fruit fly</name>
    <name type="synonym">Tephritis capitata</name>
    <dbReference type="NCBI Taxonomy" id="7213"/>
    <lineage>
        <taxon>Eukaryota</taxon>
        <taxon>Metazoa</taxon>
        <taxon>Ecdysozoa</taxon>
        <taxon>Arthropoda</taxon>
        <taxon>Hexapoda</taxon>
        <taxon>Insecta</taxon>
        <taxon>Pterygota</taxon>
        <taxon>Neoptera</taxon>
        <taxon>Endopterygota</taxon>
        <taxon>Diptera</taxon>
        <taxon>Brachycera</taxon>
        <taxon>Muscomorpha</taxon>
        <taxon>Tephritoidea</taxon>
        <taxon>Tephritidae</taxon>
        <taxon>Ceratitis</taxon>
        <taxon>Ceratitis</taxon>
    </lineage>
</organism>
<accession>W8CAE8</accession>
<dbReference type="InterPro" id="IPR004210">
    <property type="entry name" value="BESS_motif"/>
</dbReference>
<feature type="domain" description="BESS" evidence="3">
    <location>
        <begin position="216"/>
        <end position="254"/>
    </location>
</feature>
<dbReference type="InterPro" id="IPR006578">
    <property type="entry name" value="MADF-dom"/>
</dbReference>
<dbReference type="PROSITE" id="PS51029">
    <property type="entry name" value="MADF"/>
    <property type="match status" value="1"/>
</dbReference>
<evidence type="ECO:0000259" key="3">
    <source>
        <dbReference type="PROSITE" id="PS51031"/>
    </source>
</evidence>
<evidence type="ECO:0008006" key="5">
    <source>
        <dbReference type="Google" id="ProtNLM"/>
    </source>
</evidence>
<comment type="subcellular location">
    <subcellularLocation>
        <location evidence="1">Nucleus</location>
    </subcellularLocation>
</comment>
<evidence type="ECO:0000259" key="2">
    <source>
        <dbReference type="PROSITE" id="PS51029"/>
    </source>
</evidence>
<dbReference type="SMART" id="SM00595">
    <property type="entry name" value="MADF"/>
    <property type="match status" value="1"/>
</dbReference>
<dbReference type="Pfam" id="PF10545">
    <property type="entry name" value="MADF_DNA_bdg"/>
    <property type="match status" value="1"/>
</dbReference>
<evidence type="ECO:0000313" key="4">
    <source>
        <dbReference type="EMBL" id="JAC00745.1"/>
    </source>
</evidence>
<dbReference type="AlphaFoldDB" id="W8CAE8"/>
<dbReference type="PROSITE" id="PS51031">
    <property type="entry name" value="BESS"/>
    <property type="match status" value="1"/>
</dbReference>
<feature type="domain" description="MADF" evidence="2">
    <location>
        <begin position="13"/>
        <end position="99"/>
    </location>
</feature>
<reference evidence="4" key="1">
    <citation type="submission" date="2013-07" db="EMBL/GenBank/DDBJ databases">
        <authorList>
            <person name="Geib S."/>
        </authorList>
    </citation>
    <scope>NUCLEOTIDE SEQUENCE</scope>
</reference>
<name>W8CAE8_CERCA</name>
<dbReference type="EMBL" id="GAMC01005811">
    <property type="protein sequence ID" value="JAC00745.1"/>
    <property type="molecule type" value="mRNA"/>
</dbReference>
<dbReference type="GO" id="GO:0003677">
    <property type="term" value="F:DNA binding"/>
    <property type="evidence" value="ECO:0007669"/>
    <property type="project" value="InterPro"/>
</dbReference>
<dbReference type="PANTHER" id="PTHR12243">
    <property type="entry name" value="MADF DOMAIN TRANSCRIPTION FACTOR"/>
    <property type="match status" value="1"/>
</dbReference>
<keyword evidence="1" id="KW-0539">Nucleus</keyword>
<dbReference type="GO" id="GO:0005667">
    <property type="term" value="C:transcription regulator complex"/>
    <property type="evidence" value="ECO:0007669"/>
    <property type="project" value="TreeGrafter"/>
</dbReference>
<sequence>MMDSLQDHKFNIRLVKTVKKYPVIYDCNIKGYKKIPCVLLRRKAWKSIGKELNCDPKTLHQKWHQFRKYFSHVMLLKQRGENAPYYLSEHLKFLIPYLKNTNESVASNTSIKGIKDDDKGKEKREVKQYETDAYQSGDENITAEEVDEMDQDLMHLDNYSNDEVVSNEADVEVTKPHYSQNRRSEVVHNRSVALPPTHVASSCLGNIDIEQLAADGDPKLQFLLSLLPDLNVMSNSQMRYFKCKVQEYVGEILN</sequence>
<dbReference type="OrthoDB" id="6147983at2759"/>
<dbReference type="GO" id="GO:0006357">
    <property type="term" value="P:regulation of transcription by RNA polymerase II"/>
    <property type="evidence" value="ECO:0007669"/>
    <property type="project" value="TreeGrafter"/>
</dbReference>
<proteinExistence type="evidence at transcript level"/>
<dbReference type="PANTHER" id="PTHR12243:SF60">
    <property type="entry name" value="SI:CH211-15D5.12-RELATED"/>
    <property type="match status" value="1"/>
</dbReference>
<dbReference type="InterPro" id="IPR039353">
    <property type="entry name" value="TF_Adf1"/>
</dbReference>
<reference evidence="4" key="2">
    <citation type="journal article" date="2014" name="BMC Genomics">
        <title>A genomic perspective to assessing quality of mass-reared SIT flies used in Mediterranean fruit fly (Ceratitis capitata) eradication in California.</title>
        <authorList>
            <person name="Calla B."/>
            <person name="Hall B."/>
            <person name="Hou S."/>
            <person name="Geib S.M."/>
        </authorList>
    </citation>
    <scope>NUCLEOTIDE SEQUENCE</scope>
</reference>
<dbReference type="GO" id="GO:0005634">
    <property type="term" value="C:nucleus"/>
    <property type="evidence" value="ECO:0007669"/>
    <property type="project" value="UniProtKB-SubCell"/>
</dbReference>
<evidence type="ECO:0000256" key="1">
    <source>
        <dbReference type="PROSITE-ProRule" id="PRU00371"/>
    </source>
</evidence>
<protein>
    <recommendedName>
        <fullName evidence="5">MADF domain-containing protein</fullName>
    </recommendedName>
</protein>